<evidence type="ECO:0000256" key="5">
    <source>
        <dbReference type="ARBA" id="ARBA00048200"/>
    </source>
</evidence>
<accession>V9TT14</accession>
<dbReference type="Gene3D" id="3.40.50.720">
    <property type="entry name" value="NAD(P)-binding Rossmann-like Domain"/>
    <property type="match status" value="1"/>
</dbReference>
<dbReference type="UniPathway" id="UPA00124"/>
<comment type="catalytic activity">
    <reaction evidence="5 6">
        <text>dTDP-beta-L-rhamnose + NADP(+) = dTDP-4-dehydro-beta-L-rhamnose + NADPH + H(+)</text>
        <dbReference type="Rhea" id="RHEA:21796"/>
        <dbReference type="ChEBI" id="CHEBI:15378"/>
        <dbReference type="ChEBI" id="CHEBI:57510"/>
        <dbReference type="ChEBI" id="CHEBI:57783"/>
        <dbReference type="ChEBI" id="CHEBI:58349"/>
        <dbReference type="ChEBI" id="CHEBI:62830"/>
        <dbReference type="EC" id="1.1.1.133"/>
    </reaction>
</comment>
<dbReference type="InterPro" id="IPR036291">
    <property type="entry name" value="NAD(P)-bd_dom_sf"/>
</dbReference>
<dbReference type="PANTHER" id="PTHR10491:SF4">
    <property type="entry name" value="METHIONINE ADENOSYLTRANSFERASE 2 SUBUNIT BETA"/>
    <property type="match status" value="1"/>
</dbReference>
<evidence type="ECO:0000313" key="9">
    <source>
        <dbReference type="Proteomes" id="UP000018700"/>
    </source>
</evidence>
<dbReference type="NCBIfam" id="TIGR01214">
    <property type="entry name" value="rmlD"/>
    <property type="match status" value="1"/>
</dbReference>
<dbReference type="Gene3D" id="3.90.25.10">
    <property type="entry name" value="UDP-galactose 4-epimerase, domain 1"/>
    <property type="match status" value="1"/>
</dbReference>
<dbReference type="CDD" id="cd05254">
    <property type="entry name" value="dTDP_HR_like_SDR_e"/>
    <property type="match status" value="1"/>
</dbReference>
<dbReference type="SUPFAM" id="SSF51735">
    <property type="entry name" value="NAD(P)-binding Rossmann-fold domains"/>
    <property type="match status" value="1"/>
</dbReference>
<gene>
    <name evidence="8" type="primary">rfbD</name>
    <name evidence="8" type="ORF">P856_494</name>
</gene>
<dbReference type="OrthoDB" id="9803892at2"/>
<dbReference type="InterPro" id="IPR029903">
    <property type="entry name" value="RmlD-like-bd"/>
</dbReference>
<dbReference type="PANTHER" id="PTHR10491">
    <property type="entry name" value="DTDP-4-DEHYDRORHAMNOSE REDUCTASE"/>
    <property type="match status" value="1"/>
</dbReference>
<reference evidence="8 9" key="1">
    <citation type="journal article" date="2013" name="PLoS ONE">
        <title>Bacterial endosymbiosis in a chordate host: long-term co-evolution and conservation of secondary metabolism.</title>
        <authorList>
            <person name="Kwan J.C."/>
            <person name="Schmidt E.W."/>
        </authorList>
    </citation>
    <scope>NUCLEOTIDE SEQUENCE [LARGE SCALE GENOMIC DNA]</scope>
    <source>
        <strain evidence="9">faulkneri L5</strain>
    </source>
</reference>
<name>V9TT14_9PROT</name>
<keyword evidence="6" id="KW-0521">NADP</keyword>
<comment type="function">
    <text evidence="6">Catalyzes the reduction of dTDP-6-deoxy-L-lyxo-4-hexulose to yield dTDP-L-rhamnose.</text>
</comment>
<dbReference type="STRING" id="1401328.P856_494"/>
<evidence type="ECO:0000256" key="6">
    <source>
        <dbReference type="RuleBase" id="RU364082"/>
    </source>
</evidence>
<dbReference type="EMBL" id="CP006745">
    <property type="protein sequence ID" value="AHC73711.1"/>
    <property type="molecule type" value="Genomic_DNA"/>
</dbReference>
<evidence type="ECO:0000256" key="2">
    <source>
        <dbReference type="ARBA" id="ARBA00010944"/>
    </source>
</evidence>
<evidence type="ECO:0000256" key="4">
    <source>
        <dbReference type="ARBA" id="ARBA00017099"/>
    </source>
</evidence>
<dbReference type="EC" id="1.1.1.133" evidence="3 6"/>
<evidence type="ECO:0000256" key="1">
    <source>
        <dbReference type="ARBA" id="ARBA00004781"/>
    </source>
</evidence>
<evidence type="ECO:0000313" key="8">
    <source>
        <dbReference type="EMBL" id="AHC73711.1"/>
    </source>
</evidence>
<dbReference type="RefSeq" id="WP_025300591.1">
    <property type="nucleotide sequence ID" value="NZ_CP006745.1"/>
</dbReference>
<dbReference type="eggNOG" id="COG1091">
    <property type="taxonomic scope" value="Bacteria"/>
</dbReference>
<dbReference type="GO" id="GO:0008831">
    <property type="term" value="F:dTDP-4-dehydrorhamnose reductase activity"/>
    <property type="evidence" value="ECO:0007669"/>
    <property type="project" value="UniProtKB-EC"/>
</dbReference>
<evidence type="ECO:0000256" key="3">
    <source>
        <dbReference type="ARBA" id="ARBA00012929"/>
    </source>
</evidence>
<protein>
    <recommendedName>
        <fullName evidence="4 6">dTDP-4-dehydrorhamnose reductase</fullName>
        <ecNumber evidence="3 6">1.1.1.133</ecNumber>
    </recommendedName>
</protein>
<comment type="cofactor">
    <cofactor evidence="6">
        <name>Mg(2+)</name>
        <dbReference type="ChEBI" id="CHEBI:18420"/>
    </cofactor>
    <text evidence="6">Binds 1 Mg(2+) ion per monomer.</text>
</comment>
<dbReference type="Pfam" id="PF04321">
    <property type="entry name" value="RmlD_sub_bind"/>
    <property type="match status" value="1"/>
</dbReference>
<proteinExistence type="inferred from homology"/>
<dbReference type="InterPro" id="IPR005913">
    <property type="entry name" value="dTDP_dehydrorham_reduct"/>
</dbReference>
<dbReference type="Proteomes" id="UP000018700">
    <property type="component" value="Chromosome"/>
</dbReference>
<comment type="pathway">
    <text evidence="1 6">Carbohydrate biosynthesis; dTDP-L-rhamnose biosynthesis.</text>
</comment>
<dbReference type="PATRIC" id="fig|1401328.3.peg.485"/>
<comment type="similarity">
    <text evidence="2 6">Belongs to the dTDP-4-dehydrorhamnose reductase family.</text>
</comment>
<dbReference type="AlphaFoldDB" id="V9TT14"/>
<dbReference type="KEGG" id="efk:P856_494"/>
<keyword evidence="9" id="KW-1185">Reference proteome</keyword>
<dbReference type="HOGENOM" id="CLU_045518_1_0_5"/>
<organism evidence="8 9">
    <name type="scientific">Candidatus Endolissoclinum faulkneri L5</name>
    <dbReference type="NCBI Taxonomy" id="1401328"/>
    <lineage>
        <taxon>Bacteria</taxon>
        <taxon>Pseudomonadati</taxon>
        <taxon>Pseudomonadota</taxon>
        <taxon>Alphaproteobacteria</taxon>
        <taxon>Rhodospirillales</taxon>
        <taxon>Rhodospirillaceae</taxon>
        <taxon>Candidatus Endolissoclinum</taxon>
    </lineage>
</organism>
<feature type="domain" description="RmlD-like substrate binding" evidence="7">
    <location>
        <begin position="1"/>
        <end position="292"/>
    </location>
</feature>
<dbReference type="GO" id="GO:0019305">
    <property type="term" value="P:dTDP-rhamnose biosynthetic process"/>
    <property type="evidence" value="ECO:0007669"/>
    <property type="project" value="UniProtKB-UniPathway"/>
</dbReference>
<keyword evidence="6" id="KW-0560">Oxidoreductase</keyword>
<evidence type="ECO:0000259" key="7">
    <source>
        <dbReference type="Pfam" id="PF04321"/>
    </source>
</evidence>
<sequence>MRILITGAAGQIGGALVGLKDQKVFKGIEIVGFKKDSLDITRIEMIDNALNMIHPNLIVNAAAYTSVDTAEQVPEQAFLINRDGPAYLAAACAKRHIWLVHISTNYVFNGKATQPYCPSNTVSPLSVYGASKEAGENAVRNALANHIILRTAWVYDAYGDNFMNTMLRIAKERTEVRVIADQYGTPTTAIDVAFTIMAIVHAQINHTHFAPGTYHYTNEGKTTWYGFAQAIFDRAEKFCWRRPKIQPITTLDYLTPAKRPLYSVLKTSPEIDVLPNVPNRSWQLALDEVFTERMGNKGDF</sequence>